<gene>
    <name evidence="2" type="ORF">COL8621_02550</name>
</gene>
<dbReference type="PANTHER" id="PTHR48104:SF30">
    <property type="entry name" value="METACASPASE-1"/>
    <property type="match status" value="1"/>
</dbReference>
<feature type="domain" description="Peptidase C14 caspase" evidence="1">
    <location>
        <begin position="337"/>
        <end position="602"/>
    </location>
</feature>
<evidence type="ECO:0000313" key="2">
    <source>
        <dbReference type="EMBL" id="SMX44412.1"/>
    </source>
</evidence>
<sequence length="608" mass="66593">MPAQKITLEELSDKIADPDTTGEDLAPYFRVDPDSSEAFAPVVEINPDTVMIPDTSDAATRSALLLNGANWLERMNRQSRFHKLLSKGDYTGPVIVEEGDSWFQFPVLLKDTIDYLMDEYAVFSLSAGGDTLDNMAQKAEYRRALKDTGATVLLLSGGGNDLVAGGNLASHLRTFDPALSAADYLLPSFDQLISQAMMYYDRIFADVTTRFPKVDILCHGYDYAIPTDGKWLGKPMAKRKIKDAGLQRAISTIMVDRLNTELSRLVARYPRAHYLDMRNKVGENRWHDELHPKNPGYRDVANIFSTKIKEVSKPRTRSATRGPSAVSLHIGLNTVDQGHYGGNLQDLDFCIADAEAMEALAADKRYTTTSLIDAAATREAISEAMLDAAKNLKDGDIFMLTYAGHGGQIKDFNADEAGGPDHDNLDETLCLYNGQLIDDELFKLWSEFASGVRVVSVFDCCHSGSVVRASGSRVSLAEAAAAPAHKVRAMSLGASARVFNANKDFYRSLPSSTLAADGAIITRELNYPVSASIFQLSACQSNQVASEAFGNGLFTEKLLLTMGETSDGSGYTTFMDRIAQKMPATQTPKFWAIGKDNPTFQRQLPFAV</sequence>
<dbReference type="AlphaFoldDB" id="A0A238KQK7"/>
<dbReference type="InterPro" id="IPR036514">
    <property type="entry name" value="SGNH_hydro_sf"/>
</dbReference>
<dbReference type="PANTHER" id="PTHR48104">
    <property type="entry name" value="METACASPASE-4"/>
    <property type="match status" value="1"/>
</dbReference>
<organism evidence="2 3">
    <name type="scientific">Actibacterium lipolyticum</name>
    <dbReference type="NCBI Taxonomy" id="1524263"/>
    <lineage>
        <taxon>Bacteria</taxon>
        <taxon>Pseudomonadati</taxon>
        <taxon>Pseudomonadota</taxon>
        <taxon>Alphaproteobacteria</taxon>
        <taxon>Rhodobacterales</taxon>
        <taxon>Roseobacteraceae</taxon>
        <taxon>Actibacterium</taxon>
    </lineage>
</organism>
<dbReference type="OrthoDB" id="500593at2"/>
<keyword evidence="3" id="KW-1185">Reference proteome</keyword>
<dbReference type="Pfam" id="PF00656">
    <property type="entry name" value="Peptidase_C14"/>
    <property type="match status" value="1"/>
</dbReference>
<evidence type="ECO:0000313" key="3">
    <source>
        <dbReference type="Proteomes" id="UP000202922"/>
    </source>
</evidence>
<dbReference type="Proteomes" id="UP000202922">
    <property type="component" value="Unassembled WGS sequence"/>
</dbReference>
<dbReference type="InterPro" id="IPR011600">
    <property type="entry name" value="Pept_C14_caspase"/>
</dbReference>
<dbReference type="EMBL" id="FXYE01000002">
    <property type="protein sequence ID" value="SMX44412.1"/>
    <property type="molecule type" value="Genomic_DNA"/>
</dbReference>
<name>A0A238KQK7_9RHOB</name>
<accession>A0A238KQK7</accession>
<dbReference type="SUPFAM" id="SSF52129">
    <property type="entry name" value="Caspase-like"/>
    <property type="match status" value="1"/>
</dbReference>
<dbReference type="InterPro" id="IPR050452">
    <property type="entry name" value="Metacaspase"/>
</dbReference>
<dbReference type="GO" id="GO:0016788">
    <property type="term" value="F:hydrolase activity, acting on ester bonds"/>
    <property type="evidence" value="ECO:0007669"/>
    <property type="project" value="UniProtKB-ARBA"/>
</dbReference>
<dbReference type="RefSeq" id="WP_093967688.1">
    <property type="nucleotide sequence ID" value="NZ_FXYE01000002.1"/>
</dbReference>
<dbReference type="InterPro" id="IPR029030">
    <property type="entry name" value="Caspase-like_dom_sf"/>
</dbReference>
<dbReference type="GO" id="GO:0006508">
    <property type="term" value="P:proteolysis"/>
    <property type="evidence" value="ECO:0007669"/>
    <property type="project" value="InterPro"/>
</dbReference>
<dbReference type="SUPFAM" id="SSF52266">
    <property type="entry name" value="SGNH hydrolase"/>
    <property type="match status" value="1"/>
</dbReference>
<dbReference type="GO" id="GO:0005737">
    <property type="term" value="C:cytoplasm"/>
    <property type="evidence" value="ECO:0007669"/>
    <property type="project" value="TreeGrafter"/>
</dbReference>
<dbReference type="Gene3D" id="3.40.50.1110">
    <property type="entry name" value="SGNH hydrolase"/>
    <property type="match status" value="1"/>
</dbReference>
<evidence type="ECO:0000259" key="1">
    <source>
        <dbReference type="Pfam" id="PF00656"/>
    </source>
</evidence>
<reference evidence="3" key="1">
    <citation type="submission" date="2017-05" db="EMBL/GenBank/DDBJ databases">
        <authorList>
            <person name="Rodrigo-Torres L."/>
            <person name="Arahal R. D."/>
            <person name="Lucena T."/>
        </authorList>
    </citation>
    <scope>NUCLEOTIDE SEQUENCE [LARGE SCALE GENOMIC DNA]</scope>
    <source>
        <strain evidence="3">CECT 8621</strain>
    </source>
</reference>
<dbReference type="Gene3D" id="3.40.50.1460">
    <property type="match status" value="1"/>
</dbReference>
<protein>
    <submittedName>
        <fullName evidence="2">Caspase domain protein</fullName>
    </submittedName>
</protein>
<proteinExistence type="predicted"/>
<dbReference type="GO" id="GO:0004197">
    <property type="term" value="F:cysteine-type endopeptidase activity"/>
    <property type="evidence" value="ECO:0007669"/>
    <property type="project" value="InterPro"/>
</dbReference>